<name>A0A6A3A0J2_HIBSY</name>
<feature type="region of interest" description="Disordered" evidence="4">
    <location>
        <begin position="41"/>
        <end position="64"/>
    </location>
</feature>
<dbReference type="GO" id="GO:0016757">
    <property type="term" value="F:glycosyltransferase activity"/>
    <property type="evidence" value="ECO:0007669"/>
    <property type="project" value="TreeGrafter"/>
</dbReference>
<keyword evidence="2" id="KW-0812">Transmembrane</keyword>
<dbReference type="EMBL" id="VEPZ02001055">
    <property type="protein sequence ID" value="KAE8697117.1"/>
    <property type="molecule type" value="Genomic_DNA"/>
</dbReference>
<proteinExistence type="predicted"/>
<evidence type="ECO:0000256" key="4">
    <source>
        <dbReference type="SAM" id="MobiDB-lite"/>
    </source>
</evidence>
<feature type="compositionally biased region" description="Polar residues" evidence="4">
    <location>
        <begin position="52"/>
        <end position="64"/>
    </location>
</feature>
<accession>A0A6A3A0J2</accession>
<dbReference type="Proteomes" id="UP000436088">
    <property type="component" value="Unassembled WGS sequence"/>
</dbReference>
<evidence type="ECO:0000256" key="2">
    <source>
        <dbReference type="ARBA" id="ARBA00022692"/>
    </source>
</evidence>
<comment type="caution">
    <text evidence="5">The sequence shown here is derived from an EMBL/GenBank/DDBJ whole genome shotgun (WGS) entry which is preliminary data.</text>
</comment>
<protein>
    <submittedName>
        <fullName evidence="5">Uncharacterized protein</fullName>
    </submittedName>
</protein>
<evidence type="ECO:0000313" key="6">
    <source>
        <dbReference type="Proteomes" id="UP000436088"/>
    </source>
</evidence>
<dbReference type="GO" id="GO:0016020">
    <property type="term" value="C:membrane"/>
    <property type="evidence" value="ECO:0007669"/>
    <property type="project" value="UniProtKB-SubCell"/>
</dbReference>
<dbReference type="AlphaFoldDB" id="A0A6A3A0J2"/>
<dbReference type="PANTHER" id="PTHR21461">
    <property type="entry name" value="GLYCOSYLTRANSFERASE FAMILY 92 PROTEIN"/>
    <property type="match status" value="1"/>
</dbReference>
<comment type="subcellular location">
    <subcellularLocation>
        <location evidence="1">Membrane</location>
        <topology evidence="1">Single-pass membrane protein</topology>
    </subcellularLocation>
</comment>
<keyword evidence="3" id="KW-1133">Transmembrane helix</keyword>
<evidence type="ECO:0000313" key="5">
    <source>
        <dbReference type="EMBL" id="KAE8697117.1"/>
    </source>
</evidence>
<reference evidence="5" key="1">
    <citation type="submission" date="2019-09" db="EMBL/GenBank/DDBJ databases">
        <title>Draft genome information of white flower Hibiscus syriacus.</title>
        <authorList>
            <person name="Kim Y.-M."/>
        </authorList>
    </citation>
    <scope>NUCLEOTIDE SEQUENCE [LARGE SCALE GENOMIC DNA]</scope>
    <source>
        <strain evidence="5">YM2019G1</strain>
    </source>
</reference>
<organism evidence="5 6">
    <name type="scientific">Hibiscus syriacus</name>
    <name type="common">Rose of Sharon</name>
    <dbReference type="NCBI Taxonomy" id="106335"/>
    <lineage>
        <taxon>Eukaryota</taxon>
        <taxon>Viridiplantae</taxon>
        <taxon>Streptophyta</taxon>
        <taxon>Embryophyta</taxon>
        <taxon>Tracheophyta</taxon>
        <taxon>Spermatophyta</taxon>
        <taxon>Magnoliopsida</taxon>
        <taxon>eudicotyledons</taxon>
        <taxon>Gunneridae</taxon>
        <taxon>Pentapetalae</taxon>
        <taxon>rosids</taxon>
        <taxon>malvids</taxon>
        <taxon>Malvales</taxon>
        <taxon>Malvaceae</taxon>
        <taxon>Malvoideae</taxon>
        <taxon>Hibiscus</taxon>
    </lineage>
</organism>
<gene>
    <name evidence="5" type="ORF">F3Y22_tig00110633pilonHSYRG00110</name>
</gene>
<evidence type="ECO:0000256" key="1">
    <source>
        <dbReference type="ARBA" id="ARBA00004167"/>
    </source>
</evidence>
<dbReference type="PANTHER" id="PTHR21461:SF55">
    <property type="entry name" value="GLYCOSYLTRANSFERASE FAMILY 92 PROTEIN"/>
    <property type="match status" value="1"/>
</dbReference>
<keyword evidence="3" id="KW-0472">Membrane</keyword>
<evidence type="ECO:0000256" key="3">
    <source>
        <dbReference type="ARBA" id="ARBA00022989"/>
    </source>
</evidence>
<dbReference type="GO" id="GO:0005737">
    <property type="term" value="C:cytoplasm"/>
    <property type="evidence" value="ECO:0007669"/>
    <property type="project" value="TreeGrafter"/>
</dbReference>
<keyword evidence="6" id="KW-1185">Reference proteome</keyword>
<sequence>MTHDMIQNLTSSENRSKSIPVGEICLLSQFWTIRTQTDATTRRDGRIHVSDGVSQETQEYSQTRSTEFDIDQHLWEVFKEFYRRVATYVVDWKDDQNAGSKDRAPGLGAKPVEPDDWSSRFCEVTDTGLKDMVLQNFGDPENSLLPWQTADNEITRLL</sequence>